<dbReference type="InterPro" id="IPR001736">
    <property type="entry name" value="PLipase_D/transphosphatidylase"/>
</dbReference>
<feature type="transmembrane region" description="Helical" evidence="5">
    <location>
        <begin position="531"/>
        <end position="551"/>
    </location>
</feature>
<dbReference type="PROSITE" id="PS50035">
    <property type="entry name" value="PLD"/>
    <property type="match status" value="1"/>
</dbReference>
<feature type="domain" description="PLD phosphodiesterase" evidence="6">
    <location>
        <begin position="470"/>
        <end position="497"/>
    </location>
</feature>
<reference evidence="7 8" key="1">
    <citation type="submission" date="2022-06" db="EMBL/GenBank/DDBJ databases">
        <title>Haloarcula sp. a new haloarchaeum isolate from saline soil.</title>
        <authorList>
            <person name="Strakova D."/>
            <person name="Galisteo C."/>
            <person name="Sanchez-Porro C."/>
            <person name="Ventosa A."/>
        </authorList>
    </citation>
    <scope>NUCLEOTIDE SEQUENCE [LARGE SCALE GENOMIC DNA]</scope>
    <source>
        <strain evidence="7 8">S1CR25-12</strain>
    </source>
</reference>
<dbReference type="Proteomes" id="UP001259659">
    <property type="component" value="Unassembled WGS sequence"/>
</dbReference>
<protein>
    <submittedName>
        <fullName evidence="7">Phospholipase D-like domain-containing protein</fullName>
    </submittedName>
</protein>
<dbReference type="PANTHER" id="PTHR43856">
    <property type="entry name" value="CARDIOLIPIN HYDROLASE"/>
    <property type="match status" value="1"/>
</dbReference>
<evidence type="ECO:0000256" key="4">
    <source>
        <dbReference type="SAM" id="MobiDB-lite"/>
    </source>
</evidence>
<keyword evidence="8" id="KW-1185">Reference proteome</keyword>
<feature type="region of interest" description="Disordered" evidence="4">
    <location>
        <begin position="25"/>
        <end position="65"/>
    </location>
</feature>
<keyword evidence="1" id="KW-0378">Hydrolase</keyword>
<accession>A0ABU2FA48</accession>
<keyword evidence="2" id="KW-0442">Lipid degradation</keyword>
<organism evidence="7 8">
    <name type="scientific">Haloarcula saliterrae</name>
    <dbReference type="NCBI Taxonomy" id="2950534"/>
    <lineage>
        <taxon>Archaea</taxon>
        <taxon>Methanobacteriati</taxon>
        <taxon>Methanobacteriota</taxon>
        <taxon>Stenosarchaea group</taxon>
        <taxon>Halobacteria</taxon>
        <taxon>Halobacteriales</taxon>
        <taxon>Haloarculaceae</taxon>
        <taxon>Haloarcula</taxon>
    </lineage>
</organism>
<proteinExistence type="predicted"/>
<keyword evidence="5" id="KW-1133">Transmembrane helix</keyword>
<evidence type="ECO:0000256" key="3">
    <source>
        <dbReference type="ARBA" id="ARBA00023098"/>
    </source>
</evidence>
<keyword evidence="5" id="KW-0812">Transmembrane</keyword>
<gene>
    <name evidence="7" type="ORF">NDI56_07080</name>
</gene>
<sequence>MRLPRLLVVSLVLCSVATAGLLGPATAPESVPSQPVAGAQSQPLTDPATGARASEPTLHAVYPDPVRGGDRGEFVVIDVPNGTALGRYALTDGDTTARLPNRTASGRVALTGAPDGVRNLTDAAVVGLDSAPALANGGDTVTLTRNGSAVASVRYADTEEGELGIIDGSTVHWRPLGATDRPVVTGRAGEVRAFTLPDAPQAPLAPVRNASDRVYLAGYTLSSSRVADALVAAQRRGADVRVLLEGEPVGGRTRTEARTLDRLRGSGIEVRVVAGPRARYRYHHAKYAVADERGVVMTENWKPAGTGGRSSRGWGVATSQPRVVDGLAATFRADAGWRDAIDWQSYRAGRSFQRGERANGSYPARFDATTIPVEGTDLLVTPDNAQSALVGELDAATDSVDVVQPTVGGWDEPLLRALRRAAKRGVEVRVLLSSAWYVREENQRVVERFGSWADRTGAPLSAKLADPGDRYGKIHAKGAVVDDDRVIVGSLNWNEQAATVNREVLLVLQGTAAADYFGRVFDADWSGGQPAVPVGLLAAVVGALVVAGLAARRVRFAS</sequence>
<dbReference type="SUPFAM" id="SSF56024">
    <property type="entry name" value="Phospholipase D/nuclease"/>
    <property type="match status" value="2"/>
</dbReference>
<evidence type="ECO:0000256" key="1">
    <source>
        <dbReference type="ARBA" id="ARBA00022801"/>
    </source>
</evidence>
<dbReference type="InterPro" id="IPR051406">
    <property type="entry name" value="PLD_domain"/>
</dbReference>
<evidence type="ECO:0000256" key="5">
    <source>
        <dbReference type="SAM" id="Phobius"/>
    </source>
</evidence>
<dbReference type="InterPro" id="IPR025202">
    <property type="entry name" value="PLD-like_dom"/>
</dbReference>
<dbReference type="RefSeq" id="WP_310918741.1">
    <property type="nucleotide sequence ID" value="NZ_JAMQON010000001.1"/>
</dbReference>
<dbReference type="SMART" id="SM00155">
    <property type="entry name" value="PLDc"/>
    <property type="match status" value="2"/>
</dbReference>
<dbReference type="Gene3D" id="3.30.870.10">
    <property type="entry name" value="Endonuclease Chain A"/>
    <property type="match status" value="2"/>
</dbReference>
<dbReference type="Pfam" id="PF13091">
    <property type="entry name" value="PLDc_2"/>
    <property type="match status" value="2"/>
</dbReference>
<evidence type="ECO:0000313" key="8">
    <source>
        <dbReference type="Proteomes" id="UP001259659"/>
    </source>
</evidence>
<dbReference type="EMBL" id="JAMQON010000001">
    <property type="protein sequence ID" value="MDS0259153.1"/>
    <property type="molecule type" value="Genomic_DNA"/>
</dbReference>
<evidence type="ECO:0000259" key="6">
    <source>
        <dbReference type="PROSITE" id="PS50035"/>
    </source>
</evidence>
<dbReference type="PANTHER" id="PTHR43856:SF1">
    <property type="entry name" value="MITOCHONDRIAL CARDIOLIPIN HYDROLASE"/>
    <property type="match status" value="1"/>
</dbReference>
<evidence type="ECO:0000313" key="7">
    <source>
        <dbReference type="EMBL" id="MDS0259153.1"/>
    </source>
</evidence>
<comment type="caution">
    <text evidence="7">The sequence shown here is derived from an EMBL/GenBank/DDBJ whole genome shotgun (WGS) entry which is preliminary data.</text>
</comment>
<keyword evidence="3" id="KW-0443">Lipid metabolism</keyword>
<dbReference type="CDD" id="cd09128">
    <property type="entry name" value="PLDc_unchar1_2"/>
    <property type="match status" value="1"/>
</dbReference>
<keyword evidence="5" id="KW-0472">Membrane</keyword>
<name>A0ABU2FA48_9EURY</name>
<evidence type="ECO:0000256" key="2">
    <source>
        <dbReference type="ARBA" id="ARBA00022963"/>
    </source>
</evidence>